<organism evidence="1 2">
    <name type="scientific">Rangifer tarandus platyrhynchus</name>
    <name type="common">Svalbard reindeer</name>
    <dbReference type="NCBI Taxonomy" id="3082113"/>
    <lineage>
        <taxon>Eukaryota</taxon>
        <taxon>Metazoa</taxon>
        <taxon>Chordata</taxon>
        <taxon>Craniata</taxon>
        <taxon>Vertebrata</taxon>
        <taxon>Euteleostomi</taxon>
        <taxon>Mammalia</taxon>
        <taxon>Eutheria</taxon>
        <taxon>Laurasiatheria</taxon>
        <taxon>Artiodactyla</taxon>
        <taxon>Ruminantia</taxon>
        <taxon>Pecora</taxon>
        <taxon>Cervidae</taxon>
        <taxon>Odocoileinae</taxon>
        <taxon>Rangifer</taxon>
    </lineage>
</organism>
<proteinExistence type="predicted"/>
<accession>A0ACB0FCI6</accession>
<reference evidence="1" key="1">
    <citation type="submission" date="2023-05" db="EMBL/GenBank/DDBJ databases">
        <authorList>
            <consortium name="ELIXIR-Norway"/>
        </authorList>
    </citation>
    <scope>NUCLEOTIDE SEQUENCE</scope>
</reference>
<sequence>MRRGGSKDPLGGGRRGGAEPKLRAAATRSCRSPPHHLPPRRRLPAQPRAATGPVLPDEQKRARGLTAADSSRHAPARTTPEGGGGGGGARVRQGRANVSSSPGSEKSSTLEGQGPEKRRESEETGLGSPTRRCPPAAPRASSSRSPEGSREGGGGSAHAARSFRRRRCPNRGRPREKEAK</sequence>
<evidence type="ECO:0000313" key="2">
    <source>
        <dbReference type="Proteomes" id="UP001162501"/>
    </source>
</evidence>
<gene>
    <name evidence="1" type="ORF">MRATA1EN3_LOCUS21913</name>
</gene>
<protein>
    <submittedName>
        <fullName evidence="1">Uncharacterized protein</fullName>
    </submittedName>
</protein>
<dbReference type="Proteomes" id="UP001162501">
    <property type="component" value="Chromosome 5"/>
</dbReference>
<evidence type="ECO:0000313" key="1">
    <source>
        <dbReference type="EMBL" id="CAI9710700.1"/>
    </source>
</evidence>
<name>A0ACB0FCI6_RANTA</name>
<dbReference type="EMBL" id="OX596089">
    <property type="protein sequence ID" value="CAI9710700.1"/>
    <property type="molecule type" value="Genomic_DNA"/>
</dbReference>